<evidence type="ECO:0000313" key="4">
    <source>
        <dbReference type="Proteomes" id="UP000332933"/>
    </source>
</evidence>
<dbReference type="AlphaFoldDB" id="A0A485LIF9"/>
<proteinExistence type="predicted"/>
<evidence type="ECO:0000313" key="3">
    <source>
        <dbReference type="EMBL" id="VFT98450.1"/>
    </source>
</evidence>
<name>A0A485LIF9_9STRA</name>
<keyword evidence="4" id="KW-1185">Reference proteome</keyword>
<protein>
    <submittedName>
        <fullName evidence="3">Aste57867_21781 protein</fullName>
    </submittedName>
</protein>
<evidence type="ECO:0000313" key="2">
    <source>
        <dbReference type="EMBL" id="KAF0686410.1"/>
    </source>
</evidence>
<feature type="region of interest" description="Disordered" evidence="1">
    <location>
        <begin position="1"/>
        <end position="82"/>
    </location>
</feature>
<evidence type="ECO:0000256" key="1">
    <source>
        <dbReference type="SAM" id="MobiDB-lite"/>
    </source>
</evidence>
<dbReference type="Proteomes" id="UP000332933">
    <property type="component" value="Unassembled WGS sequence"/>
</dbReference>
<organism evidence="3 4">
    <name type="scientific">Aphanomyces stellatus</name>
    <dbReference type="NCBI Taxonomy" id="120398"/>
    <lineage>
        <taxon>Eukaryota</taxon>
        <taxon>Sar</taxon>
        <taxon>Stramenopiles</taxon>
        <taxon>Oomycota</taxon>
        <taxon>Saprolegniomycetes</taxon>
        <taxon>Saprolegniales</taxon>
        <taxon>Verrucalvaceae</taxon>
        <taxon>Aphanomyces</taxon>
    </lineage>
</organism>
<reference evidence="2" key="2">
    <citation type="submission" date="2019-06" db="EMBL/GenBank/DDBJ databases">
        <title>Genomics analysis of Aphanomyces spp. identifies a new class of oomycete effector associated with host adaptation.</title>
        <authorList>
            <person name="Gaulin E."/>
        </authorList>
    </citation>
    <scope>NUCLEOTIDE SEQUENCE</scope>
    <source>
        <strain evidence="2">CBS 578.67</strain>
    </source>
</reference>
<gene>
    <name evidence="3" type="primary">Aste57867_21781</name>
    <name evidence="2" type="ORF">As57867_021712</name>
    <name evidence="3" type="ORF">ASTE57867_21781</name>
</gene>
<sequence length="120" mass="13298">MRVEPPPRSSIRILSTDPPRPPKSTRLELPPWNASVNVHSKRHPKETLPSSPVKQSPPPRKPKTMQHRMSDASATLPRDTEAVERYGRRLSSGSAVTLLLHRPSSATSNALWHQMSAVAS</sequence>
<dbReference type="EMBL" id="VJMH01007002">
    <property type="protein sequence ID" value="KAF0686410.1"/>
    <property type="molecule type" value="Genomic_DNA"/>
</dbReference>
<reference evidence="3 4" key="1">
    <citation type="submission" date="2019-03" db="EMBL/GenBank/DDBJ databases">
        <authorList>
            <person name="Gaulin E."/>
            <person name="Dumas B."/>
        </authorList>
    </citation>
    <scope>NUCLEOTIDE SEQUENCE [LARGE SCALE GENOMIC DNA]</scope>
    <source>
        <strain evidence="3">CBS 568.67</strain>
    </source>
</reference>
<accession>A0A485LIF9</accession>
<dbReference type="EMBL" id="CAADRA010007028">
    <property type="protein sequence ID" value="VFT98450.1"/>
    <property type="molecule type" value="Genomic_DNA"/>
</dbReference>